<evidence type="ECO:0000259" key="8">
    <source>
        <dbReference type="SMART" id="SM00849"/>
    </source>
</evidence>
<dbReference type="HAMAP" id="MF_01374">
    <property type="entry name" value="Glyoxalase_2"/>
    <property type="match status" value="1"/>
</dbReference>
<comment type="pathway">
    <text evidence="2 7">Secondary metabolite metabolism; methylglyoxal degradation; (R)-lactate from methylglyoxal: step 2/2.</text>
</comment>
<feature type="binding site" evidence="7">
    <location>
        <position position="171"/>
    </location>
    <ligand>
        <name>Zn(2+)</name>
        <dbReference type="ChEBI" id="CHEBI:29105"/>
        <label>2</label>
    </ligand>
</feature>
<dbReference type="RefSeq" id="WP_090310356.1">
    <property type="nucleotide sequence ID" value="NZ_FNZE01000006.1"/>
</dbReference>
<comment type="function">
    <text evidence="7">Thiolesterase that catalyzes the hydrolysis of S-D-lactoyl-glutathione to form glutathione and D-lactic acid.</text>
</comment>
<dbReference type="SUPFAM" id="SSF56281">
    <property type="entry name" value="Metallo-hydrolase/oxidoreductase"/>
    <property type="match status" value="1"/>
</dbReference>
<comment type="cofactor">
    <cofactor evidence="7">
        <name>Zn(2+)</name>
        <dbReference type="ChEBI" id="CHEBI:29105"/>
    </cofactor>
    <text evidence="7">Binds 2 Zn(2+) ions per subunit.</text>
</comment>
<dbReference type="STRING" id="915471.SAMN05216201_106219"/>
<feature type="binding site" evidence="7">
    <location>
        <position position="61"/>
    </location>
    <ligand>
        <name>Zn(2+)</name>
        <dbReference type="ChEBI" id="CHEBI:29105"/>
        <label>2</label>
    </ligand>
</feature>
<evidence type="ECO:0000256" key="1">
    <source>
        <dbReference type="ARBA" id="ARBA00001623"/>
    </source>
</evidence>
<dbReference type="OrthoDB" id="9802248at2"/>
<dbReference type="AlphaFoldDB" id="A0A1H6XJZ8"/>
<dbReference type="Pfam" id="PF00753">
    <property type="entry name" value="Lactamase_B"/>
    <property type="match status" value="1"/>
</dbReference>
<feature type="binding site" evidence="7">
    <location>
        <position position="58"/>
    </location>
    <ligand>
        <name>Zn(2+)</name>
        <dbReference type="ChEBI" id="CHEBI:29105"/>
        <label>1</label>
    </ligand>
</feature>
<dbReference type="InterPro" id="IPR036866">
    <property type="entry name" value="RibonucZ/Hydroxyglut_hydro"/>
</dbReference>
<protein>
    <recommendedName>
        <fullName evidence="7">Hydroxyacylglutathione hydrolase</fullName>
        <ecNumber evidence="7">3.1.2.6</ecNumber>
    </recommendedName>
    <alternativeName>
        <fullName evidence="7">Glyoxalase II</fullName>
        <shortName evidence="7">Glx II</shortName>
    </alternativeName>
</protein>
<feature type="binding site" evidence="7">
    <location>
        <position position="133"/>
    </location>
    <ligand>
        <name>Zn(2+)</name>
        <dbReference type="ChEBI" id="CHEBI:29105"/>
        <label>2</label>
    </ligand>
</feature>
<dbReference type="UniPathway" id="UPA00619">
    <property type="reaction ID" value="UER00676"/>
</dbReference>
<gene>
    <name evidence="7" type="primary">gloB</name>
    <name evidence="9" type="ORF">SAMN05216201_106219</name>
</gene>
<dbReference type="GO" id="GO:0019243">
    <property type="term" value="P:methylglyoxal catabolic process to D-lactate via S-lactoyl-glutathione"/>
    <property type="evidence" value="ECO:0007669"/>
    <property type="project" value="UniProtKB-UniRule"/>
</dbReference>
<keyword evidence="5 7" id="KW-0378">Hydrolase</keyword>
<proteinExistence type="inferred from homology"/>
<keyword evidence="6 7" id="KW-0862">Zinc</keyword>
<dbReference type="Gene3D" id="3.60.15.10">
    <property type="entry name" value="Ribonuclease Z/Hydroxyacylglutathione hydrolase-like"/>
    <property type="match status" value="1"/>
</dbReference>
<reference evidence="10" key="1">
    <citation type="submission" date="2016-10" db="EMBL/GenBank/DDBJ databases">
        <authorList>
            <person name="Varghese N."/>
            <person name="Submissions S."/>
        </authorList>
    </citation>
    <scope>NUCLEOTIDE SEQUENCE [LARGE SCALE GENOMIC DNA]</scope>
    <source>
        <strain evidence="10">LMG 25967</strain>
    </source>
</reference>
<evidence type="ECO:0000256" key="7">
    <source>
        <dbReference type="HAMAP-Rule" id="MF_01374"/>
    </source>
</evidence>
<feature type="domain" description="Metallo-beta-lactamase" evidence="8">
    <location>
        <begin position="12"/>
        <end position="171"/>
    </location>
</feature>
<evidence type="ECO:0000256" key="5">
    <source>
        <dbReference type="ARBA" id="ARBA00022801"/>
    </source>
</evidence>
<dbReference type="PIRSF" id="PIRSF005457">
    <property type="entry name" value="Glx"/>
    <property type="match status" value="1"/>
</dbReference>
<dbReference type="EMBL" id="FNZE01000006">
    <property type="protein sequence ID" value="SEJ28476.1"/>
    <property type="molecule type" value="Genomic_DNA"/>
</dbReference>
<keyword evidence="4 7" id="KW-0479">Metal-binding</keyword>
<evidence type="ECO:0000256" key="4">
    <source>
        <dbReference type="ARBA" id="ARBA00022723"/>
    </source>
</evidence>
<dbReference type="CDD" id="cd07723">
    <property type="entry name" value="hydroxyacylglutathione_hydrolase_MBL-fold"/>
    <property type="match status" value="1"/>
</dbReference>
<dbReference type="InterPro" id="IPR050110">
    <property type="entry name" value="Glyoxalase_II_hydrolase"/>
</dbReference>
<dbReference type="InterPro" id="IPR035680">
    <property type="entry name" value="Clx_II_MBL"/>
</dbReference>
<dbReference type="InterPro" id="IPR032282">
    <property type="entry name" value="HAGH_C"/>
</dbReference>
<evidence type="ECO:0000256" key="3">
    <source>
        <dbReference type="ARBA" id="ARBA00006759"/>
    </source>
</evidence>
<comment type="catalytic activity">
    <reaction evidence="1 7">
        <text>an S-(2-hydroxyacyl)glutathione + H2O = a 2-hydroxy carboxylate + glutathione + H(+)</text>
        <dbReference type="Rhea" id="RHEA:21864"/>
        <dbReference type="ChEBI" id="CHEBI:15377"/>
        <dbReference type="ChEBI" id="CHEBI:15378"/>
        <dbReference type="ChEBI" id="CHEBI:57925"/>
        <dbReference type="ChEBI" id="CHEBI:58896"/>
        <dbReference type="ChEBI" id="CHEBI:71261"/>
        <dbReference type="EC" id="3.1.2.6"/>
    </reaction>
</comment>
<evidence type="ECO:0000256" key="2">
    <source>
        <dbReference type="ARBA" id="ARBA00004963"/>
    </source>
</evidence>
<dbReference type="SMART" id="SM00849">
    <property type="entry name" value="Lactamase_B"/>
    <property type="match status" value="1"/>
</dbReference>
<dbReference type="PANTHER" id="PTHR43705:SF1">
    <property type="entry name" value="HYDROXYACYLGLUTATHIONE HYDROLASE GLOB"/>
    <property type="match status" value="1"/>
</dbReference>
<dbReference type="PANTHER" id="PTHR43705">
    <property type="entry name" value="HYDROXYACYLGLUTATHIONE HYDROLASE"/>
    <property type="match status" value="1"/>
</dbReference>
<evidence type="ECO:0000313" key="10">
    <source>
        <dbReference type="Proteomes" id="UP000242930"/>
    </source>
</evidence>
<dbReference type="InterPro" id="IPR001279">
    <property type="entry name" value="Metallo-B-lactamas"/>
</dbReference>
<dbReference type="Pfam" id="PF16123">
    <property type="entry name" value="HAGH_C"/>
    <property type="match status" value="1"/>
</dbReference>
<organism evidence="9 10">
    <name type="scientific">Pseudomonas linyingensis</name>
    <dbReference type="NCBI Taxonomy" id="915471"/>
    <lineage>
        <taxon>Bacteria</taxon>
        <taxon>Pseudomonadati</taxon>
        <taxon>Pseudomonadota</taxon>
        <taxon>Gammaproteobacteria</taxon>
        <taxon>Pseudomonadales</taxon>
        <taxon>Pseudomonadaceae</taxon>
        <taxon>Pseudomonas</taxon>
    </lineage>
</organism>
<sequence length="260" mass="28409">MIQITALPAFSDNYIWLLQDATRRHCAVVDPGDSAPVLAWLDEHPGWQLTDILVTHHHNDHTGGVLALKEHSGARVLGPALEAIAGRDVALEDGQRVRILDLDWQVFHVPGHTAGHVALFAEDDGQPLLFCGDTLFSAGCGRLFEGTAAQMHASLQRLASLPASTSVYCTHEYTQSNLRFALTVEPDNPALQRRAAEVAALREQQLPTLPSTLALELATNPFLRVTETTVRANSEIHAQHPLASPSAVFAALRSWKDNFR</sequence>
<feature type="binding site" evidence="7">
    <location>
        <position position="60"/>
    </location>
    <ligand>
        <name>Zn(2+)</name>
        <dbReference type="ChEBI" id="CHEBI:29105"/>
        <label>2</label>
    </ligand>
</feature>
<name>A0A1H6XJZ8_9PSED</name>
<accession>A0A1H6XJZ8</accession>
<dbReference type="GO" id="GO:0046872">
    <property type="term" value="F:metal ion binding"/>
    <property type="evidence" value="ECO:0007669"/>
    <property type="project" value="UniProtKB-KW"/>
</dbReference>
<dbReference type="InterPro" id="IPR017782">
    <property type="entry name" value="Hydroxyacylglutathione_Hdrlase"/>
</dbReference>
<dbReference type="GO" id="GO:0004416">
    <property type="term" value="F:hydroxyacylglutathione hydrolase activity"/>
    <property type="evidence" value="ECO:0007669"/>
    <property type="project" value="UniProtKB-UniRule"/>
</dbReference>
<feature type="binding site" evidence="7">
    <location>
        <position position="112"/>
    </location>
    <ligand>
        <name>Zn(2+)</name>
        <dbReference type="ChEBI" id="CHEBI:29105"/>
        <label>1</label>
    </ligand>
</feature>
<keyword evidence="10" id="KW-1185">Reference proteome</keyword>
<dbReference type="NCBIfam" id="TIGR03413">
    <property type="entry name" value="GSH_gloB"/>
    <property type="match status" value="1"/>
</dbReference>
<comment type="similarity">
    <text evidence="3 7">Belongs to the metallo-beta-lactamase superfamily. Glyoxalase II family.</text>
</comment>
<feature type="binding site" evidence="7">
    <location>
        <position position="133"/>
    </location>
    <ligand>
        <name>Zn(2+)</name>
        <dbReference type="ChEBI" id="CHEBI:29105"/>
        <label>1</label>
    </ligand>
</feature>
<dbReference type="EC" id="3.1.2.6" evidence="7"/>
<evidence type="ECO:0000256" key="6">
    <source>
        <dbReference type="ARBA" id="ARBA00022833"/>
    </source>
</evidence>
<dbReference type="Proteomes" id="UP000242930">
    <property type="component" value="Unassembled WGS sequence"/>
</dbReference>
<feature type="binding site" evidence="7">
    <location>
        <position position="56"/>
    </location>
    <ligand>
        <name>Zn(2+)</name>
        <dbReference type="ChEBI" id="CHEBI:29105"/>
        <label>1</label>
    </ligand>
</feature>
<comment type="subunit">
    <text evidence="7">Monomer.</text>
</comment>
<evidence type="ECO:0000313" key="9">
    <source>
        <dbReference type="EMBL" id="SEJ28476.1"/>
    </source>
</evidence>